<dbReference type="AlphaFoldDB" id="A0A5N6PNU7"/>
<dbReference type="GO" id="GO:0009579">
    <property type="term" value="C:thylakoid"/>
    <property type="evidence" value="ECO:0007669"/>
    <property type="project" value="InterPro"/>
</dbReference>
<comment type="caution">
    <text evidence="1">The sequence shown here is derived from an EMBL/GenBank/DDBJ whole genome shotgun (WGS) entry which is preliminary data.</text>
</comment>
<protein>
    <submittedName>
        <fullName evidence="1">Uncharacterized protein</fullName>
    </submittedName>
</protein>
<dbReference type="GO" id="GO:0015979">
    <property type="term" value="P:photosynthesis"/>
    <property type="evidence" value="ECO:0007669"/>
    <property type="project" value="InterPro"/>
</dbReference>
<organism evidence="1 2">
    <name type="scientific">Mikania micrantha</name>
    <name type="common">bitter vine</name>
    <dbReference type="NCBI Taxonomy" id="192012"/>
    <lineage>
        <taxon>Eukaryota</taxon>
        <taxon>Viridiplantae</taxon>
        <taxon>Streptophyta</taxon>
        <taxon>Embryophyta</taxon>
        <taxon>Tracheophyta</taxon>
        <taxon>Spermatophyta</taxon>
        <taxon>Magnoliopsida</taxon>
        <taxon>eudicotyledons</taxon>
        <taxon>Gunneridae</taxon>
        <taxon>Pentapetalae</taxon>
        <taxon>asterids</taxon>
        <taxon>campanulids</taxon>
        <taxon>Asterales</taxon>
        <taxon>Asteraceae</taxon>
        <taxon>Asteroideae</taxon>
        <taxon>Heliantheae alliance</taxon>
        <taxon>Eupatorieae</taxon>
        <taxon>Mikania</taxon>
    </lineage>
</organism>
<accession>A0A5N6PNU7</accession>
<dbReference type="Pfam" id="PF01190">
    <property type="entry name" value="Pollen_Ole_e_1"/>
    <property type="match status" value="1"/>
</dbReference>
<name>A0A5N6PNU7_9ASTR</name>
<proteinExistence type="predicted"/>
<dbReference type="Proteomes" id="UP000326396">
    <property type="component" value="Linkage Group LG11"/>
</dbReference>
<dbReference type="PANTHER" id="PTHR33935">
    <property type="entry name" value="OS10G0148100 PROTEIN"/>
    <property type="match status" value="1"/>
</dbReference>
<dbReference type="InterPro" id="IPR001280">
    <property type="entry name" value="PSI_PsaA/B"/>
</dbReference>
<gene>
    <name evidence="1" type="ORF">E3N88_06479</name>
</gene>
<evidence type="ECO:0000313" key="1">
    <source>
        <dbReference type="EMBL" id="KAD6795583.1"/>
    </source>
</evidence>
<dbReference type="OrthoDB" id="692967at2759"/>
<evidence type="ECO:0000313" key="2">
    <source>
        <dbReference type="Proteomes" id="UP000326396"/>
    </source>
</evidence>
<dbReference type="InterPro" id="IPR036408">
    <property type="entry name" value="PSI_PsaA/B_sf"/>
</dbReference>
<reference evidence="1 2" key="1">
    <citation type="submission" date="2019-05" db="EMBL/GenBank/DDBJ databases">
        <title>Mikania micrantha, genome provides insights into the molecular mechanism of rapid growth.</title>
        <authorList>
            <person name="Liu B."/>
        </authorList>
    </citation>
    <scope>NUCLEOTIDE SEQUENCE [LARGE SCALE GENOMIC DNA]</scope>
    <source>
        <strain evidence="1">NLD-2019</strain>
        <tissue evidence="1">Leaf</tissue>
    </source>
</reference>
<dbReference type="EMBL" id="SZYD01000003">
    <property type="protein sequence ID" value="KAD6795583.1"/>
    <property type="molecule type" value="Genomic_DNA"/>
</dbReference>
<dbReference type="SUPFAM" id="SSF81558">
    <property type="entry name" value="Photosystem I subunits PsaA/PsaB"/>
    <property type="match status" value="2"/>
</dbReference>
<dbReference type="PANTHER" id="PTHR33935:SF22">
    <property type="entry name" value="OS10G0149400 PROTEIN"/>
    <property type="match status" value="1"/>
</dbReference>
<keyword evidence="2" id="KW-1185">Reference proteome</keyword>
<dbReference type="Pfam" id="PF00223">
    <property type="entry name" value="PsaA_PsaB"/>
    <property type="match status" value="2"/>
</dbReference>
<dbReference type="Gene3D" id="1.20.1130.10">
    <property type="entry name" value="Photosystem I PsaA/PsaB"/>
    <property type="match status" value="2"/>
</dbReference>
<dbReference type="GO" id="GO:0016020">
    <property type="term" value="C:membrane"/>
    <property type="evidence" value="ECO:0007669"/>
    <property type="project" value="InterPro"/>
</dbReference>
<sequence>MGGSLASCEVIYFLMEVVGFGECADCKDNNIKSSQALSGLKVTIDCKLEDGKFQTRGVGKLNEEGEFKVNLPQEILKDGKLSEECYVQLHNAANAPCAIHNGLESSKIAFVSKSNQKHTFAPVGKLKFSIRPRNEGLWLTHTAHHHLAIAILFLIARHMYRTNWDIGHGLKDILEAHKGPFTGHFSRTIAKGPETTTWIWNLHADAHDFDSHTSDLEEISKVVIDRVQGDCCLGIKILTAINEKFEQTFIKETIK</sequence>